<name>A0A2G5TZH1_9PELO</name>
<dbReference type="GO" id="GO:0005524">
    <property type="term" value="F:ATP binding"/>
    <property type="evidence" value="ECO:0007669"/>
    <property type="project" value="UniProtKB-KW"/>
</dbReference>
<evidence type="ECO:0000256" key="6">
    <source>
        <dbReference type="SAM" id="MobiDB-lite"/>
    </source>
</evidence>
<dbReference type="STRING" id="1611254.A0A2G5TZH1"/>
<sequence>MPKKRVSEQKVDARELGFSFGKTPTNEVKYDSRAAGDFQRNEQSEKSRNSNHLPKTKPEEKEKYERRDEYEANEFSRFFGSTPSIKQEDVEELKPAQYEIQEYTHKDAVKFAEKSWEWAEETERQKILESAPDDGLVPSRCMYRVSQTTQGVRAYYRVVAEHEDKYILMACHTNLHGFHRGDLRFVEVNARTVTDGFEKFSIVGKLFLGDLLAVTKLSKKSKKPLEPPEALKMNQDSWMIWEVAEMRVLERQLERITFAFMKNGSAIVKGKNEAATVKFDNNEPFDLESLYTGSAFYPVKIFSKFTEDYHKAYKSKILQLSSRFSSCPNALGTIYKYECSPLLTEKFKIGKDAFKQFDGGDAEFITELCTQMGQSAVLTLSDGRADSRMFPLIDPVKEDNGVKFSIPNSLKYPTEGLWNPSNRIRLEGSHGKIDATIETVILDDRNRTLRIFAYVSQESLRRLNFRDGEFVVYQREAKDAVMLKDGYLRRMRSDQKSLRSVYELGSFLRTIDKYLFSDNNGRKIIETLYGGPSLQKEVLIIDTAPTYIFPSDPPIPLNEYQNQYVSMMTSSRYPMLLGSSPFGCGKSMTIVMAAIQKCKSHESSQQFLITQSNYASVNLIDIARKVKESKMKVMRYVTESNWKELPENCRTPLDLPILIEWTFKQLAHGEYGNRESTTPNEKAIILAYLYNKNKLQYDLLSSPFQSYYMSKMNEIHEIPVDRRSREIFKMFFKFYQPNVIMITADTLQAVLDVSTVFNKVVMIQIDEACQLPECTLISLLRLFPDANYGLIGDIKQLPPFCEDELKGKLKEYGIGNTMERAIEEKMFPEAILRYVYRCHPKTTELLSELFYDGNLITGVEENQRNEFMRRRPDFWPNPHYPIIVVHNRDKAYKIGTSCGNRVERILAKQIVDDLLKERDGFKLEPSDIGVISFYAGQTAVLSDSFRGTGVKCGTVDAFQGSEREVIILCCTNERISEFMQMSNRLNVAMSRARQATIIIGNSIGLSEAKYWKDIIKKAEENGGVVDTTKYPFHVAPAGISSILEDLKIDENSNKTSRRTKNHRK</sequence>
<dbReference type="InterPro" id="IPR041677">
    <property type="entry name" value="DNA2/NAM7_AAA_11"/>
</dbReference>
<dbReference type="FunFam" id="3.40.50.300:FF:002131">
    <property type="entry name" value="Uncharacterized ATP-dependent helicase C05C10.2"/>
    <property type="match status" value="1"/>
</dbReference>
<evidence type="ECO:0000256" key="3">
    <source>
        <dbReference type="ARBA" id="ARBA00022801"/>
    </source>
</evidence>
<feature type="compositionally biased region" description="Basic and acidic residues" evidence="6">
    <location>
        <begin position="56"/>
        <end position="67"/>
    </location>
</feature>
<accession>A0A2G5TZH1</accession>
<reference evidence="10" key="1">
    <citation type="submission" date="2017-10" db="EMBL/GenBank/DDBJ databases">
        <title>Rapid genome shrinkage in a self-fertile nematode reveals novel sperm competition proteins.</title>
        <authorList>
            <person name="Yin D."/>
            <person name="Schwarz E.M."/>
            <person name="Thomas C.G."/>
            <person name="Felde R.L."/>
            <person name="Korf I.F."/>
            <person name="Cutter A.D."/>
            <person name="Schartner C.M."/>
            <person name="Ralston E.J."/>
            <person name="Meyer B.J."/>
            <person name="Haag E.S."/>
        </authorList>
    </citation>
    <scope>NUCLEOTIDE SEQUENCE [LARGE SCALE GENOMIC DNA]</scope>
    <source>
        <strain evidence="10">JU1422</strain>
    </source>
</reference>
<dbReference type="Proteomes" id="UP000230233">
    <property type="component" value="Chromosome IV"/>
</dbReference>
<dbReference type="InterPro" id="IPR027417">
    <property type="entry name" value="P-loop_NTPase"/>
</dbReference>
<dbReference type="GO" id="GO:0016787">
    <property type="term" value="F:hydrolase activity"/>
    <property type="evidence" value="ECO:0007669"/>
    <property type="project" value="UniProtKB-KW"/>
</dbReference>
<dbReference type="Pfam" id="PF13087">
    <property type="entry name" value="AAA_12"/>
    <property type="match status" value="1"/>
</dbReference>
<dbReference type="EMBL" id="PDUG01000004">
    <property type="protein sequence ID" value="PIC32633.1"/>
    <property type="molecule type" value="Genomic_DNA"/>
</dbReference>
<dbReference type="InterPro" id="IPR047187">
    <property type="entry name" value="SF1_C_Upf1"/>
</dbReference>
<dbReference type="AlphaFoldDB" id="A0A2G5TZH1"/>
<evidence type="ECO:0000256" key="4">
    <source>
        <dbReference type="ARBA" id="ARBA00022806"/>
    </source>
</evidence>
<keyword evidence="5" id="KW-0067">ATP-binding</keyword>
<feature type="domain" description="DNA2/NAM7 helicase-like C-terminal" evidence="8">
    <location>
        <begin position="818"/>
        <end position="1002"/>
    </location>
</feature>
<dbReference type="InterPro" id="IPR041679">
    <property type="entry name" value="DNA2/NAM7-like_C"/>
</dbReference>
<proteinExistence type="inferred from homology"/>
<keyword evidence="3" id="KW-0378">Hydrolase</keyword>
<feature type="region of interest" description="Disordered" evidence="6">
    <location>
        <begin position="1"/>
        <end position="67"/>
    </location>
</feature>
<gene>
    <name evidence="9" type="primary">Cnig_chr_IV.g12889</name>
    <name evidence="9" type="ORF">B9Z55_012889</name>
</gene>
<comment type="similarity">
    <text evidence="1">Belongs to the DNA2/NAM7 helicase family.</text>
</comment>
<evidence type="ECO:0000259" key="8">
    <source>
        <dbReference type="Pfam" id="PF13087"/>
    </source>
</evidence>
<evidence type="ECO:0000313" key="10">
    <source>
        <dbReference type="Proteomes" id="UP000230233"/>
    </source>
</evidence>
<feature type="domain" description="DNA2/NAM7 helicase helicase" evidence="7">
    <location>
        <begin position="557"/>
        <end position="801"/>
    </location>
</feature>
<comment type="caution">
    <text evidence="9">The sequence shown here is derived from an EMBL/GenBank/DDBJ whole genome shotgun (WGS) entry which is preliminary data.</text>
</comment>
<evidence type="ECO:0000256" key="2">
    <source>
        <dbReference type="ARBA" id="ARBA00022741"/>
    </source>
</evidence>
<dbReference type="OrthoDB" id="2423195at2759"/>
<dbReference type="CDD" id="cd18808">
    <property type="entry name" value="SF1_C_Upf1"/>
    <property type="match status" value="1"/>
</dbReference>
<dbReference type="InterPro" id="IPR050534">
    <property type="entry name" value="Coronavir_polyprotein_1ab"/>
</dbReference>
<evidence type="ECO:0000313" key="9">
    <source>
        <dbReference type="EMBL" id="PIC32633.1"/>
    </source>
</evidence>
<dbReference type="Pfam" id="PF13086">
    <property type="entry name" value="AAA_11"/>
    <property type="match status" value="1"/>
</dbReference>
<evidence type="ECO:0000256" key="5">
    <source>
        <dbReference type="ARBA" id="ARBA00022840"/>
    </source>
</evidence>
<keyword evidence="4" id="KW-0347">Helicase</keyword>
<protein>
    <submittedName>
        <fullName evidence="9">Uncharacterized protein</fullName>
    </submittedName>
</protein>
<dbReference type="PANTHER" id="PTHR43788">
    <property type="entry name" value="DNA2/NAM7 HELICASE FAMILY MEMBER"/>
    <property type="match status" value="1"/>
</dbReference>
<evidence type="ECO:0000256" key="1">
    <source>
        <dbReference type="ARBA" id="ARBA00007913"/>
    </source>
</evidence>
<organism evidence="9 10">
    <name type="scientific">Caenorhabditis nigoni</name>
    <dbReference type="NCBI Taxonomy" id="1611254"/>
    <lineage>
        <taxon>Eukaryota</taxon>
        <taxon>Metazoa</taxon>
        <taxon>Ecdysozoa</taxon>
        <taxon>Nematoda</taxon>
        <taxon>Chromadorea</taxon>
        <taxon>Rhabditida</taxon>
        <taxon>Rhabditina</taxon>
        <taxon>Rhabditomorpha</taxon>
        <taxon>Rhabditoidea</taxon>
        <taxon>Rhabditidae</taxon>
        <taxon>Peloderinae</taxon>
        <taxon>Caenorhabditis</taxon>
    </lineage>
</organism>
<dbReference type="Gene3D" id="3.40.50.300">
    <property type="entry name" value="P-loop containing nucleotide triphosphate hydrolases"/>
    <property type="match status" value="2"/>
</dbReference>
<dbReference type="SUPFAM" id="SSF52540">
    <property type="entry name" value="P-loop containing nucleoside triphosphate hydrolases"/>
    <property type="match status" value="1"/>
</dbReference>
<keyword evidence="10" id="KW-1185">Reference proteome</keyword>
<feature type="compositionally biased region" description="Basic and acidic residues" evidence="6">
    <location>
        <begin position="1"/>
        <end position="15"/>
    </location>
</feature>
<keyword evidence="2" id="KW-0547">Nucleotide-binding</keyword>
<evidence type="ECO:0000259" key="7">
    <source>
        <dbReference type="Pfam" id="PF13086"/>
    </source>
</evidence>
<feature type="compositionally biased region" description="Basic and acidic residues" evidence="6">
    <location>
        <begin position="28"/>
        <end position="48"/>
    </location>
</feature>
<dbReference type="GO" id="GO:0043139">
    <property type="term" value="F:5'-3' DNA helicase activity"/>
    <property type="evidence" value="ECO:0007669"/>
    <property type="project" value="TreeGrafter"/>
</dbReference>
<dbReference type="PANTHER" id="PTHR43788:SF16">
    <property type="entry name" value="HELICASE WITH ZINC FINGER 2"/>
    <property type="match status" value="1"/>
</dbReference>